<evidence type="ECO:0000313" key="2">
    <source>
        <dbReference type="Proteomes" id="UP000265520"/>
    </source>
</evidence>
<evidence type="ECO:0000313" key="1">
    <source>
        <dbReference type="EMBL" id="MCI08574.1"/>
    </source>
</evidence>
<dbReference type="EMBL" id="LXQA010069514">
    <property type="protein sequence ID" value="MCI08574.1"/>
    <property type="molecule type" value="Genomic_DNA"/>
</dbReference>
<name>A0A392P9W5_9FABA</name>
<reference evidence="1 2" key="1">
    <citation type="journal article" date="2018" name="Front. Plant Sci.">
        <title>Red Clover (Trifolium pratense) and Zigzag Clover (T. medium) - A Picture of Genomic Similarities and Differences.</title>
        <authorList>
            <person name="Dluhosova J."/>
            <person name="Istvanek J."/>
            <person name="Nedelnik J."/>
            <person name="Repkova J."/>
        </authorList>
    </citation>
    <scope>NUCLEOTIDE SEQUENCE [LARGE SCALE GENOMIC DNA]</scope>
    <source>
        <strain evidence="2">cv. 10/8</strain>
        <tissue evidence="1">Leaf</tissue>
    </source>
</reference>
<organism evidence="1 2">
    <name type="scientific">Trifolium medium</name>
    <dbReference type="NCBI Taxonomy" id="97028"/>
    <lineage>
        <taxon>Eukaryota</taxon>
        <taxon>Viridiplantae</taxon>
        <taxon>Streptophyta</taxon>
        <taxon>Embryophyta</taxon>
        <taxon>Tracheophyta</taxon>
        <taxon>Spermatophyta</taxon>
        <taxon>Magnoliopsida</taxon>
        <taxon>eudicotyledons</taxon>
        <taxon>Gunneridae</taxon>
        <taxon>Pentapetalae</taxon>
        <taxon>rosids</taxon>
        <taxon>fabids</taxon>
        <taxon>Fabales</taxon>
        <taxon>Fabaceae</taxon>
        <taxon>Papilionoideae</taxon>
        <taxon>50 kb inversion clade</taxon>
        <taxon>NPAAA clade</taxon>
        <taxon>Hologalegina</taxon>
        <taxon>IRL clade</taxon>
        <taxon>Trifolieae</taxon>
        <taxon>Trifolium</taxon>
    </lineage>
</organism>
<protein>
    <submittedName>
        <fullName evidence="1">Uncharacterized protein</fullName>
    </submittedName>
</protein>
<comment type="caution">
    <text evidence="1">The sequence shown here is derived from an EMBL/GenBank/DDBJ whole genome shotgun (WGS) entry which is preliminary data.</text>
</comment>
<proteinExistence type="predicted"/>
<dbReference type="Proteomes" id="UP000265520">
    <property type="component" value="Unassembled WGS sequence"/>
</dbReference>
<dbReference type="AlphaFoldDB" id="A0A392P9W5"/>
<keyword evidence="2" id="KW-1185">Reference proteome</keyword>
<sequence length="65" mass="7359">MGNPTKTVILISHYICMHTLTLKVPFPLVLTPKSSIEYKSKTSNHTGRAFSSELTVQYCSRNKMQ</sequence>
<accession>A0A392P9W5</accession>